<dbReference type="InterPro" id="IPR028056">
    <property type="entry name" value="Colicin_M"/>
</dbReference>
<dbReference type="EMBL" id="JAQSIP010000002">
    <property type="protein sequence ID" value="MDD0837950.1"/>
    <property type="molecule type" value="Genomic_DNA"/>
</dbReference>
<evidence type="ECO:0000313" key="2">
    <source>
        <dbReference type="Proteomes" id="UP001528673"/>
    </source>
</evidence>
<evidence type="ECO:0000313" key="1">
    <source>
        <dbReference type="EMBL" id="MDD0837950.1"/>
    </source>
</evidence>
<dbReference type="Proteomes" id="UP001528673">
    <property type="component" value="Unassembled WGS sequence"/>
</dbReference>
<dbReference type="Pfam" id="PF14859">
    <property type="entry name" value="Colicin_M"/>
    <property type="match status" value="1"/>
</dbReference>
<organism evidence="1 2">
    <name type="scientific">Curvibacter cyanobacteriorum</name>
    <dbReference type="NCBI Taxonomy" id="3026422"/>
    <lineage>
        <taxon>Bacteria</taxon>
        <taxon>Pseudomonadati</taxon>
        <taxon>Pseudomonadota</taxon>
        <taxon>Betaproteobacteria</taxon>
        <taxon>Burkholderiales</taxon>
        <taxon>Comamonadaceae</taxon>
        <taxon>Curvibacter</taxon>
    </lineage>
</organism>
<reference evidence="1 2" key="1">
    <citation type="submission" date="2023-02" db="EMBL/GenBank/DDBJ databases">
        <title>Bacterial whole genomic sequence of Curvibacter sp. HBC61.</title>
        <authorList>
            <person name="Le V."/>
            <person name="Ko S.-R."/>
            <person name="Ahn C.-Y."/>
            <person name="Oh H.-M."/>
        </authorList>
    </citation>
    <scope>NUCLEOTIDE SEQUENCE [LARGE SCALE GENOMIC DNA]</scope>
    <source>
        <strain evidence="1 2">HBC61</strain>
    </source>
</reference>
<accession>A0ABT5MVL7</accession>
<comment type="caution">
    <text evidence="1">The sequence shown here is derived from an EMBL/GenBank/DDBJ whole genome shotgun (WGS) entry which is preliminary data.</text>
</comment>
<keyword evidence="2" id="KW-1185">Reference proteome</keyword>
<name>A0ABT5MVL7_9BURK</name>
<sequence length="161" mass="17008">MKVDATGLFSLSDVSDAWGHYCDGSGTDWSTSFSSLNWGDTEASISVKIKNLVGGSCKDATIPVEFTSEGQTGGADAWIVGRHSVKTKGAIQLSRDCTWKFSGDLSSARGYDPYDFDKSNRGFIAETATAVGRASCKTKAKSFKILITGSKAISLSGKVKG</sequence>
<gene>
    <name evidence="1" type="ORF">PSQ40_05130</name>
</gene>
<proteinExistence type="predicted"/>
<protein>
    <submittedName>
        <fullName evidence="1">Lipid II-degrading bacteriocin</fullName>
    </submittedName>
</protein>
<dbReference type="Gene3D" id="3.30.450.400">
    <property type="entry name" value="Colicin M, catalytic domain"/>
    <property type="match status" value="1"/>
</dbReference>